<dbReference type="PANTHER" id="PTHR15204:SF0">
    <property type="entry name" value="LARGE PROLINE-RICH PROTEIN BAG6"/>
    <property type="match status" value="1"/>
</dbReference>
<sequence length="758" mass="83620">MSLIKLIVKTIDGKDSTVRVDPKMSLDHLRQAIEAAIGISKNDQRLIFRGRILKDESLSLTDQGFVDGLAIHVVTKPPPASTNGSSTESRSSATSQSHQQPEVTVVPQITTQNLIVGQVVLERTSLFDDPNVAMDAVTNALEEIRGAFQLETESSLNTNIQNGSFAVNVILRGMREQIVDGPARERFESLRVEVKKLAWLVALVKAQFVNRIDAIFSNQDEPSQPEAYQTIGDILLAMHSFDHFDENDLMRFTERDEDQELITLIRELTAWQLPDDEAHLQTLNRNTVVRHCLSMDLSRLLVFLSLVDAKINEHLMSRFNLVLSHRHNLQSSSYSARLMNCFSSAVSRIQHARAHIYHSISDIGVHVDDNGLNRLFPQLLHYERATEPPQADITLTFVRPGATPSHSQMPSVVSQQPPSRGSAPHSDSAPNPPSHSQQNNPTALNSLLSGFMSFAHQLLGGVPDQNHPRRPIISPRMSSRSGSFAPRSSASSRSTNSAGLTGQFPRPFRHVQGSQRRFPFGLTTLNWNQTPPSAPNALFVGPRPPFVFPIFTIDPFLTCSSRRYRVFESDSRHNDFWNDPETARFGIFPPSNSVTASTNRMQNVPPFAFNSASDDILLDGMSHNQNGNANANMGPSQGVGSGPSAENSDSSTDNQPSNEQGEAVFNSIGDFSHFVRQIFHSVVHGMAVNDSSIFPPNSAQIRNGFTANSRVTGFTPLIVNPSLSRESDELFMNIGAVQGLIAMPIPPRGNTPQNQHHP</sequence>
<dbReference type="PROSITE" id="PS50053">
    <property type="entry name" value="UBIQUITIN_2"/>
    <property type="match status" value="1"/>
</dbReference>
<evidence type="ECO:0000256" key="1">
    <source>
        <dbReference type="SAM" id="MobiDB-lite"/>
    </source>
</evidence>
<organism evidence="3 4">
    <name type="scientific">Heterodera trifolii</name>
    <dbReference type="NCBI Taxonomy" id="157864"/>
    <lineage>
        <taxon>Eukaryota</taxon>
        <taxon>Metazoa</taxon>
        <taxon>Ecdysozoa</taxon>
        <taxon>Nematoda</taxon>
        <taxon>Chromadorea</taxon>
        <taxon>Rhabditida</taxon>
        <taxon>Tylenchina</taxon>
        <taxon>Tylenchomorpha</taxon>
        <taxon>Tylenchoidea</taxon>
        <taxon>Heteroderidae</taxon>
        <taxon>Heteroderinae</taxon>
        <taxon>Heterodera</taxon>
    </lineage>
</organism>
<feature type="compositionally biased region" description="Polar residues" evidence="1">
    <location>
        <begin position="622"/>
        <end position="635"/>
    </location>
</feature>
<dbReference type="SMART" id="SM00213">
    <property type="entry name" value="UBQ"/>
    <property type="match status" value="1"/>
</dbReference>
<keyword evidence="4" id="KW-1185">Reference proteome</keyword>
<dbReference type="Proteomes" id="UP001620626">
    <property type="component" value="Unassembled WGS sequence"/>
</dbReference>
<feature type="region of interest" description="Disordered" evidence="1">
    <location>
        <begin position="76"/>
        <end position="104"/>
    </location>
</feature>
<reference evidence="3 4" key="1">
    <citation type="submission" date="2024-10" db="EMBL/GenBank/DDBJ databases">
        <authorList>
            <person name="Kim D."/>
        </authorList>
    </citation>
    <scope>NUCLEOTIDE SEQUENCE [LARGE SCALE GENOMIC DNA]</scope>
    <source>
        <strain evidence="3">BH-2024</strain>
    </source>
</reference>
<dbReference type="PANTHER" id="PTHR15204">
    <property type="entry name" value="LARGE PROLINE-RICH PROTEIN BAG6"/>
    <property type="match status" value="1"/>
</dbReference>
<feature type="domain" description="Ubiquitin-like" evidence="2">
    <location>
        <begin position="4"/>
        <end position="80"/>
    </location>
</feature>
<feature type="compositionally biased region" description="Polar residues" evidence="1">
    <location>
        <begin position="404"/>
        <end position="419"/>
    </location>
</feature>
<feature type="region of interest" description="Disordered" evidence="1">
    <location>
        <begin position="618"/>
        <end position="662"/>
    </location>
</feature>
<dbReference type="AlphaFoldDB" id="A0ABD2LCN1"/>
<dbReference type="InterPro" id="IPR000626">
    <property type="entry name" value="Ubiquitin-like_dom"/>
</dbReference>
<gene>
    <name evidence="3" type="ORF">niasHT_013450</name>
</gene>
<comment type="caution">
    <text evidence="3">The sequence shown here is derived from an EMBL/GenBank/DDBJ whole genome shotgun (WGS) entry which is preliminary data.</text>
</comment>
<accession>A0ABD2LCN1</accession>
<evidence type="ECO:0000313" key="3">
    <source>
        <dbReference type="EMBL" id="KAL3112985.1"/>
    </source>
</evidence>
<dbReference type="Gene3D" id="3.10.20.90">
    <property type="entry name" value="Phosphatidylinositol 3-kinase Catalytic Subunit, Chain A, domain 1"/>
    <property type="match status" value="1"/>
</dbReference>
<dbReference type="Pfam" id="PF00240">
    <property type="entry name" value="ubiquitin"/>
    <property type="match status" value="1"/>
</dbReference>
<proteinExistence type="predicted"/>
<feature type="region of interest" description="Disordered" evidence="1">
    <location>
        <begin position="459"/>
        <end position="511"/>
    </location>
</feature>
<feature type="region of interest" description="Disordered" evidence="1">
    <location>
        <begin position="400"/>
        <end position="444"/>
    </location>
</feature>
<evidence type="ECO:0000259" key="2">
    <source>
        <dbReference type="PROSITE" id="PS50053"/>
    </source>
</evidence>
<evidence type="ECO:0000313" key="4">
    <source>
        <dbReference type="Proteomes" id="UP001620626"/>
    </source>
</evidence>
<feature type="compositionally biased region" description="Polar residues" evidence="1">
    <location>
        <begin position="644"/>
        <end position="660"/>
    </location>
</feature>
<dbReference type="CDD" id="cd17039">
    <property type="entry name" value="Ubl_ubiquitin_like"/>
    <property type="match status" value="1"/>
</dbReference>
<dbReference type="InterPro" id="IPR029071">
    <property type="entry name" value="Ubiquitin-like_domsf"/>
</dbReference>
<feature type="compositionally biased region" description="Low complexity" evidence="1">
    <location>
        <begin position="81"/>
        <end position="100"/>
    </location>
</feature>
<dbReference type="SUPFAM" id="SSF54236">
    <property type="entry name" value="Ubiquitin-like"/>
    <property type="match status" value="1"/>
</dbReference>
<feature type="compositionally biased region" description="Low complexity" evidence="1">
    <location>
        <begin position="471"/>
        <end position="498"/>
    </location>
</feature>
<protein>
    <recommendedName>
        <fullName evidence="2">Ubiquitin-like domain-containing protein</fullName>
    </recommendedName>
</protein>
<name>A0ABD2LCN1_9BILA</name>
<dbReference type="EMBL" id="JBICBT010000458">
    <property type="protein sequence ID" value="KAL3112985.1"/>
    <property type="molecule type" value="Genomic_DNA"/>
</dbReference>